<evidence type="ECO:0000259" key="2">
    <source>
        <dbReference type="PROSITE" id="PS50102"/>
    </source>
</evidence>
<name>A0A6C0EEI5_9ZZZZ</name>
<dbReference type="SUPFAM" id="SSF54928">
    <property type="entry name" value="RNA-binding domain, RBD"/>
    <property type="match status" value="2"/>
</dbReference>
<sequence>MYIMKIFVGNVPFDCTSEEFINCFKHIQGFKNAELVLKDNKETKGFGFVMFDSEKNIEQLAKSEINVRGRILRFSKYNEIGKKGKSNYIHIFGLTDDITREDIYESLKNVNIGKYFIETDRNTGESKCTAIVEIKDKNVLSKILESKTIEIKDKKFQCDMYKRQVNKTSYDTSTSLDIYKMFTNQ</sequence>
<dbReference type="PANTHER" id="PTHR48025:SF1">
    <property type="entry name" value="RRM DOMAIN-CONTAINING PROTEIN"/>
    <property type="match status" value="1"/>
</dbReference>
<proteinExistence type="predicted"/>
<feature type="domain" description="RRM" evidence="2">
    <location>
        <begin position="4"/>
        <end position="79"/>
    </location>
</feature>
<dbReference type="InterPro" id="IPR050502">
    <property type="entry name" value="Euk_RNA-bind_prot"/>
</dbReference>
<dbReference type="InterPro" id="IPR035979">
    <property type="entry name" value="RBD_domain_sf"/>
</dbReference>
<dbReference type="Pfam" id="PF00076">
    <property type="entry name" value="RRM_1"/>
    <property type="match status" value="1"/>
</dbReference>
<evidence type="ECO:0000313" key="3">
    <source>
        <dbReference type="EMBL" id="QHT25755.1"/>
    </source>
</evidence>
<protein>
    <recommendedName>
        <fullName evidence="2">RRM domain-containing protein</fullName>
    </recommendedName>
</protein>
<dbReference type="AlphaFoldDB" id="A0A6C0EEI5"/>
<evidence type="ECO:0000256" key="1">
    <source>
        <dbReference type="ARBA" id="ARBA00022884"/>
    </source>
</evidence>
<dbReference type="PANTHER" id="PTHR48025">
    <property type="entry name" value="OS02G0815200 PROTEIN"/>
    <property type="match status" value="1"/>
</dbReference>
<dbReference type="Gene3D" id="3.30.70.330">
    <property type="match status" value="2"/>
</dbReference>
<keyword evidence="1" id="KW-0694">RNA-binding</keyword>
<dbReference type="EMBL" id="MN739774">
    <property type="protein sequence ID" value="QHT25755.1"/>
    <property type="molecule type" value="Genomic_DNA"/>
</dbReference>
<dbReference type="PROSITE" id="PS50102">
    <property type="entry name" value="RRM"/>
    <property type="match status" value="1"/>
</dbReference>
<dbReference type="InterPro" id="IPR012677">
    <property type="entry name" value="Nucleotide-bd_a/b_plait_sf"/>
</dbReference>
<accession>A0A6C0EEI5</accession>
<dbReference type="GO" id="GO:0005634">
    <property type="term" value="C:nucleus"/>
    <property type="evidence" value="ECO:0007669"/>
    <property type="project" value="TreeGrafter"/>
</dbReference>
<reference evidence="3" key="1">
    <citation type="journal article" date="2020" name="Nature">
        <title>Giant virus diversity and host interactions through global metagenomics.</title>
        <authorList>
            <person name="Schulz F."/>
            <person name="Roux S."/>
            <person name="Paez-Espino D."/>
            <person name="Jungbluth S."/>
            <person name="Walsh D.A."/>
            <person name="Denef V.J."/>
            <person name="McMahon K.D."/>
            <person name="Konstantinidis K.T."/>
            <person name="Eloe-Fadrosh E.A."/>
            <person name="Kyrpides N.C."/>
            <person name="Woyke T."/>
        </authorList>
    </citation>
    <scope>NUCLEOTIDE SEQUENCE</scope>
    <source>
        <strain evidence="3">GVMAG-M-3300023179-27</strain>
    </source>
</reference>
<organism evidence="3">
    <name type="scientific">viral metagenome</name>
    <dbReference type="NCBI Taxonomy" id="1070528"/>
    <lineage>
        <taxon>unclassified sequences</taxon>
        <taxon>metagenomes</taxon>
        <taxon>organismal metagenomes</taxon>
    </lineage>
</organism>
<dbReference type="GO" id="GO:0003729">
    <property type="term" value="F:mRNA binding"/>
    <property type="evidence" value="ECO:0007669"/>
    <property type="project" value="TreeGrafter"/>
</dbReference>
<dbReference type="SMART" id="SM00360">
    <property type="entry name" value="RRM"/>
    <property type="match status" value="2"/>
</dbReference>
<dbReference type="InterPro" id="IPR000504">
    <property type="entry name" value="RRM_dom"/>
</dbReference>